<dbReference type="EMBL" id="KZ857447">
    <property type="protein sequence ID" value="RDX44659.1"/>
    <property type="molecule type" value="Genomic_DNA"/>
</dbReference>
<keyword evidence="1" id="KW-1133">Transmembrane helix</keyword>
<sequence>MLLRYVSWVLIILPSIYVLPNFILGQGARSRSAHNIAEAPRHTPTPKDDDAATGLAGQCGCAYDVHPARSSASSLTRGEYSEAAL</sequence>
<protein>
    <submittedName>
        <fullName evidence="2">Uncharacterized protein</fullName>
    </submittedName>
</protein>
<accession>A0A371CWJ5</accession>
<evidence type="ECO:0000313" key="3">
    <source>
        <dbReference type="Proteomes" id="UP000256964"/>
    </source>
</evidence>
<keyword evidence="3" id="KW-1185">Reference proteome</keyword>
<organism evidence="2 3">
    <name type="scientific">Lentinus brumalis</name>
    <dbReference type="NCBI Taxonomy" id="2498619"/>
    <lineage>
        <taxon>Eukaryota</taxon>
        <taxon>Fungi</taxon>
        <taxon>Dikarya</taxon>
        <taxon>Basidiomycota</taxon>
        <taxon>Agaricomycotina</taxon>
        <taxon>Agaricomycetes</taxon>
        <taxon>Polyporales</taxon>
        <taxon>Polyporaceae</taxon>
        <taxon>Lentinus</taxon>
    </lineage>
</organism>
<reference evidence="2 3" key="1">
    <citation type="journal article" date="2018" name="Biotechnol. Biofuels">
        <title>Integrative visual omics of the white-rot fungus Polyporus brumalis exposes the biotechnological potential of its oxidative enzymes for delignifying raw plant biomass.</title>
        <authorList>
            <person name="Miyauchi S."/>
            <person name="Rancon A."/>
            <person name="Drula E."/>
            <person name="Hage H."/>
            <person name="Chaduli D."/>
            <person name="Favel A."/>
            <person name="Grisel S."/>
            <person name="Henrissat B."/>
            <person name="Herpoel-Gimbert I."/>
            <person name="Ruiz-Duenas F.J."/>
            <person name="Chevret D."/>
            <person name="Hainaut M."/>
            <person name="Lin J."/>
            <person name="Wang M."/>
            <person name="Pangilinan J."/>
            <person name="Lipzen A."/>
            <person name="Lesage-Meessen L."/>
            <person name="Navarro D."/>
            <person name="Riley R."/>
            <person name="Grigoriev I.V."/>
            <person name="Zhou S."/>
            <person name="Raouche S."/>
            <person name="Rosso M.N."/>
        </authorList>
    </citation>
    <scope>NUCLEOTIDE SEQUENCE [LARGE SCALE GENOMIC DNA]</scope>
    <source>
        <strain evidence="2 3">BRFM 1820</strain>
    </source>
</reference>
<proteinExistence type="predicted"/>
<dbReference type="Proteomes" id="UP000256964">
    <property type="component" value="Unassembled WGS sequence"/>
</dbReference>
<name>A0A371CWJ5_9APHY</name>
<keyword evidence="1" id="KW-0812">Transmembrane</keyword>
<feature type="transmembrane region" description="Helical" evidence="1">
    <location>
        <begin position="6"/>
        <end position="24"/>
    </location>
</feature>
<keyword evidence="1" id="KW-0472">Membrane</keyword>
<evidence type="ECO:0000256" key="1">
    <source>
        <dbReference type="SAM" id="Phobius"/>
    </source>
</evidence>
<dbReference type="AlphaFoldDB" id="A0A371CWJ5"/>
<gene>
    <name evidence="2" type="ORF">OH76DRAFT_1408895</name>
</gene>
<evidence type="ECO:0000313" key="2">
    <source>
        <dbReference type="EMBL" id="RDX44659.1"/>
    </source>
</evidence>